<evidence type="ECO:0000313" key="12">
    <source>
        <dbReference type="Proteomes" id="UP001501237"/>
    </source>
</evidence>
<dbReference type="InterPro" id="IPR001905">
    <property type="entry name" value="Ammonium_transpt"/>
</dbReference>
<dbReference type="PANTHER" id="PTHR43029:SF10">
    <property type="entry name" value="AMMONIUM TRANSPORTER MEP2"/>
    <property type="match status" value="1"/>
</dbReference>
<feature type="transmembrane region" description="Helical" evidence="9">
    <location>
        <begin position="168"/>
        <end position="191"/>
    </location>
</feature>
<accession>A0ABP6QKJ8</accession>
<feature type="transmembrane region" description="Helical" evidence="9">
    <location>
        <begin position="322"/>
        <end position="342"/>
    </location>
</feature>
<comment type="subcellular location">
    <subcellularLocation>
        <location evidence="9">Cell membrane</location>
        <topology evidence="9">Multi-pass membrane protein</topology>
    </subcellularLocation>
    <subcellularLocation>
        <location evidence="1">Membrane</location>
        <topology evidence="1">Multi-pass membrane protein</topology>
    </subcellularLocation>
</comment>
<evidence type="ECO:0000256" key="3">
    <source>
        <dbReference type="ARBA" id="ARBA00022448"/>
    </source>
</evidence>
<dbReference type="Proteomes" id="UP001501237">
    <property type="component" value="Unassembled WGS sequence"/>
</dbReference>
<keyword evidence="6 9" id="KW-0472">Membrane</keyword>
<protein>
    <recommendedName>
        <fullName evidence="8 9">Ammonium transporter</fullName>
    </recommendedName>
</protein>
<feature type="transmembrane region" description="Helical" evidence="9">
    <location>
        <begin position="203"/>
        <end position="224"/>
    </location>
</feature>
<dbReference type="InterPro" id="IPR029020">
    <property type="entry name" value="Ammonium/urea_transptr"/>
</dbReference>
<evidence type="ECO:0000256" key="9">
    <source>
        <dbReference type="RuleBase" id="RU362002"/>
    </source>
</evidence>
<dbReference type="InterPro" id="IPR018047">
    <property type="entry name" value="Ammonium_transpt_CS"/>
</dbReference>
<evidence type="ECO:0000256" key="7">
    <source>
        <dbReference type="ARBA" id="ARBA00023177"/>
    </source>
</evidence>
<feature type="transmembrane region" description="Helical" evidence="9">
    <location>
        <begin position="102"/>
        <end position="123"/>
    </location>
</feature>
<reference evidence="12" key="1">
    <citation type="journal article" date="2019" name="Int. J. Syst. Evol. Microbiol.">
        <title>The Global Catalogue of Microorganisms (GCM) 10K type strain sequencing project: providing services to taxonomists for standard genome sequencing and annotation.</title>
        <authorList>
            <consortium name="The Broad Institute Genomics Platform"/>
            <consortium name="The Broad Institute Genome Sequencing Center for Infectious Disease"/>
            <person name="Wu L."/>
            <person name="Ma J."/>
        </authorList>
    </citation>
    <scope>NUCLEOTIDE SEQUENCE [LARGE SCALE GENOMIC DNA]</scope>
    <source>
        <strain evidence="12">JCM 9377</strain>
    </source>
</reference>
<name>A0ABP6QKJ8_9ACTN</name>
<feature type="transmembrane region" description="Helical" evidence="9">
    <location>
        <begin position="294"/>
        <end position="310"/>
    </location>
</feature>
<comment type="caution">
    <text evidence="11">The sequence shown here is derived from an EMBL/GenBank/DDBJ whole genome shotgun (WGS) entry which is preliminary data.</text>
</comment>
<feature type="domain" description="Ammonium transporter AmtB-like" evidence="10">
    <location>
        <begin position="14"/>
        <end position="416"/>
    </location>
</feature>
<dbReference type="NCBIfam" id="TIGR00836">
    <property type="entry name" value="amt"/>
    <property type="match status" value="1"/>
</dbReference>
<evidence type="ECO:0000256" key="2">
    <source>
        <dbReference type="ARBA" id="ARBA00005887"/>
    </source>
</evidence>
<keyword evidence="3 9" id="KW-0813">Transport</keyword>
<dbReference type="PANTHER" id="PTHR43029">
    <property type="entry name" value="AMMONIUM TRANSPORTER MEP2"/>
    <property type="match status" value="1"/>
</dbReference>
<evidence type="ECO:0000256" key="5">
    <source>
        <dbReference type="ARBA" id="ARBA00022989"/>
    </source>
</evidence>
<keyword evidence="5 9" id="KW-1133">Transmembrane helix</keyword>
<proteinExistence type="inferred from homology"/>
<evidence type="ECO:0000256" key="4">
    <source>
        <dbReference type="ARBA" id="ARBA00022692"/>
    </source>
</evidence>
<feature type="transmembrane region" description="Helical" evidence="9">
    <location>
        <begin position="236"/>
        <end position="256"/>
    </location>
</feature>
<feature type="transmembrane region" description="Helical" evidence="9">
    <location>
        <begin position="268"/>
        <end position="288"/>
    </location>
</feature>
<dbReference type="Gene3D" id="1.10.3430.10">
    <property type="entry name" value="Ammonium transporter AmtB like domains"/>
    <property type="match status" value="1"/>
</dbReference>
<comment type="similarity">
    <text evidence="2 9">Belongs to the ammonia transporter channel (TC 1.A.11.2) family.</text>
</comment>
<keyword evidence="4 9" id="KW-0812">Transmembrane</keyword>
<feature type="transmembrane region" description="Helical" evidence="9">
    <location>
        <begin position="362"/>
        <end position="387"/>
    </location>
</feature>
<dbReference type="InterPro" id="IPR024041">
    <property type="entry name" value="NH4_transpt_AmtB-like_dom"/>
</dbReference>
<evidence type="ECO:0000256" key="8">
    <source>
        <dbReference type="ARBA" id="ARBA00050025"/>
    </source>
</evidence>
<evidence type="ECO:0000256" key="1">
    <source>
        <dbReference type="ARBA" id="ARBA00004141"/>
    </source>
</evidence>
<evidence type="ECO:0000256" key="6">
    <source>
        <dbReference type="ARBA" id="ARBA00023136"/>
    </source>
</evidence>
<evidence type="ECO:0000259" key="10">
    <source>
        <dbReference type="Pfam" id="PF00909"/>
    </source>
</evidence>
<gene>
    <name evidence="11" type="ORF">GCM10010468_51060</name>
</gene>
<sequence length="424" mass="44328">MKFDFSTVDGGATAWVLASTALVLVMTPGVAFLYGGMVRGKNVLSTMMQSYVTMAIVSVVWVAVAYSLAFGDGGPIIGDLHFAGLMNMDEQVPGFTGPAAQVIPPMAYAGFQCMFAIITPALITGSAAERWRFGAFVPFMVLWSILVYGPVAHWVFSPGGWLYKAGALDFAGGTVVHCNAGAAGLAMAIVLGRRIGWPRAHIAPHNVPFILLGVALLWFGWFGFNAGSALRADGLAAYAFVNTNTATAAALLTWVLVERIRYGRPTALGAASGAVAGLVAITPCAGYVNPLGSLAIGFLAGLGCALVVPLKSRLKIDDSLDVGGLHLTGGLIGSLALGLFATRDVNPAGVDGLLYGGGTHQIVLQAAAVGAVTFYSFFVTYFLALILDFLPSRRNRVSSQDETVGLDFSLHGETAYEHERPIGS</sequence>
<dbReference type="Pfam" id="PF00909">
    <property type="entry name" value="Ammonium_transp"/>
    <property type="match status" value="1"/>
</dbReference>
<evidence type="ECO:0000313" key="11">
    <source>
        <dbReference type="EMBL" id="GAA3224201.1"/>
    </source>
</evidence>
<dbReference type="SUPFAM" id="SSF111352">
    <property type="entry name" value="Ammonium transporter"/>
    <property type="match status" value="1"/>
</dbReference>
<dbReference type="EMBL" id="BAAAUV010000014">
    <property type="protein sequence ID" value="GAA3224201.1"/>
    <property type="molecule type" value="Genomic_DNA"/>
</dbReference>
<feature type="transmembrane region" description="Helical" evidence="9">
    <location>
        <begin position="135"/>
        <end position="156"/>
    </location>
</feature>
<organism evidence="11 12">
    <name type="scientific">Actinocorallia longicatena</name>
    <dbReference type="NCBI Taxonomy" id="111803"/>
    <lineage>
        <taxon>Bacteria</taxon>
        <taxon>Bacillati</taxon>
        <taxon>Actinomycetota</taxon>
        <taxon>Actinomycetes</taxon>
        <taxon>Streptosporangiales</taxon>
        <taxon>Thermomonosporaceae</taxon>
        <taxon>Actinocorallia</taxon>
    </lineage>
</organism>
<keyword evidence="12" id="KW-1185">Reference proteome</keyword>
<keyword evidence="7 9" id="KW-0924">Ammonia transport</keyword>
<dbReference type="PROSITE" id="PS01219">
    <property type="entry name" value="AMMONIUM_TRANSP"/>
    <property type="match status" value="1"/>
</dbReference>
<feature type="transmembrane region" description="Helical" evidence="9">
    <location>
        <begin position="12"/>
        <end position="38"/>
    </location>
</feature>
<feature type="transmembrane region" description="Helical" evidence="9">
    <location>
        <begin position="50"/>
        <end position="70"/>
    </location>
</feature>
<dbReference type="RefSeq" id="WP_344832854.1">
    <property type="nucleotide sequence ID" value="NZ_BAAAUV010000014.1"/>
</dbReference>